<accession>A0A072TEA3</accession>
<dbReference type="Pfam" id="PF05943">
    <property type="entry name" value="VipB"/>
    <property type="match status" value="1"/>
</dbReference>
<gene>
    <name evidence="3" type="ORF">MTR_0791s0020</name>
</gene>
<evidence type="ECO:0000313" key="4">
    <source>
        <dbReference type="EnsemblPlants" id="KEH15576"/>
    </source>
</evidence>
<dbReference type="InterPro" id="IPR044032">
    <property type="entry name" value="TssC1_C"/>
</dbReference>
<feature type="non-terminal residue" evidence="3">
    <location>
        <position position="1238"/>
    </location>
</feature>
<reference evidence="4" key="3">
    <citation type="submission" date="2015-06" db="UniProtKB">
        <authorList>
            <consortium name="EnsemblPlants"/>
        </authorList>
    </citation>
    <scope>IDENTIFICATION</scope>
    <source>
        <strain evidence="4">cv. Jemalong A17</strain>
    </source>
</reference>
<reference evidence="3 5" key="1">
    <citation type="journal article" date="2011" name="Nature">
        <title>The Medicago genome provides insight into the evolution of rhizobial symbioses.</title>
        <authorList>
            <person name="Young N.D."/>
            <person name="Debelle F."/>
            <person name="Oldroyd G.E."/>
            <person name="Geurts R."/>
            <person name="Cannon S.B."/>
            <person name="Udvardi M.K."/>
            <person name="Benedito V.A."/>
            <person name="Mayer K.F."/>
            <person name="Gouzy J."/>
            <person name="Schoof H."/>
            <person name="Van de Peer Y."/>
            <person name="Proost S."/>
            <person name="Cook D.R."/>
            <person name="Meyers B.C."/>
            <person name="Spannagl M."/>
            <person name="Cheung F."/>
            <person name="De Mita S."/>
            <person name="Krishnakumar V."/>
            <person name="Gundlach H."/>
            <person name="Zhou S."/>
            <person name="Mudge J."/>
            <person name="Bharti A.K."/>
            <person name="Murray J.D."/>
            <person name="Naoumkina M.A."/>
            <person name="Rosen B."/>
            <person name="Silverstein K.A."/>
            <person name="Tang H."/>
            <person name="Rombauts S."/>
            <person name="Zhao P.X."/>
            <person name="Zhou P."/>
            <person name="Barbe V."/>
            <person name="Bardou P."/>
            <person name="Bechner M."/>
            <person name="Bellec A."/>
            <person name="Berger A."/>
            <person name="Berges H."/>
            <person name="Bidwell S."/>
            <person name="Bisseling T."/>
            <person name="Choisne N."/>
            <person name="Couloux A."/>
            <person name="Denny R."/>
            <person name="Deshpande S."/>
            <person name="Dai X."/>
            <person name="Doyle J.J."/>
            <person name="Dudez A.M."/>
            <person name="Farmer A.D."/>
            <person name="Fouteau S."/>
            <person name="Franken C."/>
            <person name="Gibelin C."/>
            <person name="Gish J."/>
            <person name="Goldstein S."/>
            <person name="Gonzalez A.J."/>
            <person name="Green P.J."/>
            <person name="Hallab A."/>
            <person name="Hartog M."/>
            <person name="Hua A."/>
            <person name="Humphray S.J."/>
            <person name="Jeong D.H."/>
            <person name="Jing Y."/>
            <person name="Jocker A."/>
            <person name="Kenton S.M."/>
            <person name="Kim D.J."/>
            <person name="Klee K."/>
            <person name="Lai H."/>
            <person name="Lang C."/>
            <person name="Lin S."/>
            <person name="Macmil S.L."/>
            <person name="Magdelenat G."/>
            <person name="Matthews L."/>
            <person name="McCorrison J."/>
            <person name="Monaghan E.L."/>
            <person name="Mun J.H."/>
            <person name="Najar F.Z."/>
            <person name="Nicholson C."/>
            <person name="Noirot C."/>
            <person name="O'Bleness M."/>
            <person name="Paule C.R."/>
            <person name="Poulain J."/>
            <person name="Prion F."/>
            <person name="Qin B."/>
            <person name="Qu C."/>
            <person name="Retzel E.F."/>
            <person name="Riddle C."/>
            <person name="Sallet E."/>
            <person name="Samain S."/>
            <person name="Samson N."/>
            <person name="Sanders I."/>
            <person name="Saurat O."/>
            <person name="Scarpelli C."/>
            <person name="Schiex T."/>
            <person name="Segurens B."/>
            <person name="Severin A.J."/>
            <person name="Sherrier D.J."/>
            <person name="Shi R."/>
            <person name="Sims S."/>
            <person name="Singer S.R."/>
            <person name="Sinharoy S."/>
            <person name="Sterck L."/>
            <person name="Viollet A."/>
            <person name="Wang B.B."/>
            <person name="Wang K."/>
            <person name="Wang M."/>
            <person name="Wang X."/>
            <person name="Warfsmann J."/>
            <person name="Weissenbach J."/>
            <person name="White D.D."/>
            <person name="White J.D."/>
            <person name="Wiley G.B."/>
            <person name="Wincker P."/>
            <person name="Xing Y."/>
            <person name="Yang L."/>
            <person name="Yao Z."/>
            <person name="Ying F."/>
            <person name="Zhai J."/>
            <person name="Zhou L."/>
            <person name="Zuber A."/>
            <person name="Denarie J."/>
            <person name="Dixon R.A."/>
            <person name="May G.D."/>
            <person name="Schwartz D.C."/>
            <person name="Rogers J."/>
            <person name="Quetier F."/>
            <person name="Town C.D."/>
            <person name="Roe B.A."/>
        </authorList>
    </citation>
    <scope>NUCLEOTIDE SEQUENCE [LARGE SCALE GENOMIC DNA]</scope>
    <source>
        <strain evidence="3">A17</strain>
        <strain evidence="4 5">cv. Jemalong A17</strain>
    </source>
</reference>
<reference evidence="3 5" key="2">
    <citation type="journal article" date="2014" name="BMC Genomics">
        <title>An improved genome release (version Mt4.0) for the model legume Medicago truncatula.</title>
        <authorList>
            <person name="Tang H."/>
            <person name="Krishnakumar V."/>
            <person name="Bidwell S."/>
            <person name="Rosen B."/>
            <person name="Chan A."/>
            <person name="Zhou S."/>
            <person name="Gentzbittel L."/>
            <person name="Childs K.L."/>
            <person name="Yandell M."/>
            <person name="Gundlach H."/>
            <person name="Mayer K.F."/>
            <person name="Schwartz D.C."/>
            <person name="Town C.D."/>
        </authorList>
    </citation>
    <scope>GENOME REANNOTATION</scope>
    <source>
        <strain evidence="3">A17</strain>
        <strain evidence="4 5">cv. Jemalong A17</strain>
    </source>
</reference>
<dbReference type="InterPro" id="IPR008312">
    <property type="entry name" value="T6SS_TssB1"/>
</dbReference>
<dbReference type="EnsemblPlants" id="KEH15576">
    <property type="protein sequence ID" value="KEH15576"/>
    <property type="gene ID" value="MTR_0791s0020"/>
</dbReference>
<dbReference type="AlphaFoldDB" id="A0A072TEA3"/>
<keyword evidence="5" id="KW-1185">Reference proteome</keyword>
<protein>
    <submittedName>
        <fullName evidence="3">Type VI secretion protein, EvpB/VC-A0108 family protein</fullName>
    </submittedName>
</protein>
<dbReference type="Proteomes" id="UP000002051">
    <property type="component" value="Unassembled WGS sequence"/>
</dbReference>
<dbReference type="InterPro" id="IPR010269">
    <property type="entry name" value="T6SS_TssC-like"/>
</dbReference>
<organism evidence="3 5">
    <name type="scientific">Medicago truncatula</name>
    <name type="common">Barrel medic</name>
    <name type="synonym">Medicago tribuloides</name>
    <dbReference type="NCBI Taxonomy" id="3880"/>
    <lineage>
        <taxon>Eukaryota</taxon>
        <taxon>Viridiplantae</taxon>
        <taxon>Streptophyta</taxon>
        <taxon>Embryophyta</taxon>
        <taxon>Tracheophyta</taxon>
        <taxon>Spermatophyta</taxon>
        <taxon>Magnoliopsida</taxon>
        <taxon>eudicotyledons</taxon>
        <taxon>Gunneridae</taxon>
        <taxon>Pentapetalae</taxon>
        <taxon>rosids</taxon>
        <taxon>fabids</taxon>
        <taxon>Fabales</taxon>
        <taxon>Fabaceae</taxon>
        <taxon>Papilionoideae</taxon>
        <taxon>50 kb inversion clade</taxon>
        <taxon>NPAAA clade</taxon>
        <taxon>Hologalegina</taxon>
        <taxon>IRL clade</taxon>
        <taxon>Trifolieae</taxon>
        <taxon>Medicago</taxon>
    </lineage>
</organism>
<dbReference type="InterPro" id="IPR044031">
    <property type="entry name" value="TssC1_N"/>
</dbReference>
<dbReference type="Pfam" id="PF05591">
    <property type="entry name" value="T6SS_VipA"/>
    <property type="match status" value="1"/>
</dbReference>
<dbReference type="InterPro" id="IPR010272">
    <property type="entry name" value="T6SS_TssF"/>
</dbReference>
<evidence type="ECO:0000313" key="3">
    <source>
        <dbReference type="EMBL" id="KEH15576.1"/>
    </source>
</evidence>
<dbReference type="Pfam" id="PF05947">
    <property type="entry name" value="T6SS_TssF"/>
    <property type="match status" value="1"/>
</dbReference>
<dbReference type="STRING" id="3880.A0A072TEA3"/>
<evidence type="ECO:0000259" key="1">
    <source>
        <dbReference type="Pfam" id="PF05943"/>
    </source>
</evidence>
<dbReference type="HOGENOM" id="CLU_267030_0_0_1"/>
<feature type="domain" description="TssC1 N-terminal" evidence="1">
    <location>
        <begin position="222"/>
        <end position="521"/>
    </location>
</feature>
<name>A0A072TEA3_MEDTR</name>
<dbReference type="Pfam" id="PF18945">
    <property type="entry name" value="VipB_2"/>
    <property type="match status" value="1"/>
</dbReference>
<dbReference type="NCBIfam" id="TIGR03358">
    <property type="entry name" value="VI_chp_5"/>
    <property type="match status" value="1"/>
</dbReference>
<sequence length="1238" mass="139267">MAKQGSVAPKERINIRYVPATGGEQEEVELPLKLLVTGDFKGREDEVALEDRTAVSINKDNFNSVMSEFGLGLTMDAPAVLEEGGENDTLPVHLKFGAIEDFSPDAIARQVPELRKLLELREALVALKGPMGNIPAFRKQPDAALFLFPFAKDITMTQAQTTAAQKQDALPQEGLLAQIMAQTRLQPAQEGYAVAERGVAAFIAEMLKTDAREQPVNKQLVDQMISRIDAKLGRQMDVILHQPALQALESAWRGLHRLVAGTDFRENIFIDVLHVTKDELLEDFESAVDITRSNVYKLIYTAGYGQFGGKPIGCIVGNYTFGPSAPDIKLLNYVAAIGAMAHAPFLAAAGPEMLNLDSFQDIPNLKEVKDIFEGPRHAKWRGLRESEDARYLGLTMPRFLLRQPYDPLENPVRSFGYRETIDGRHDNYLWGNTAFLMANRITDSFAKYRWCPNIIGPQSGGTVDGLPVHLYESLGQLQAKIPTEVLISDRKEFELSAEGFIPLAMRKDSDNAAFFSANSVQKPKVFQNTPEGQAAQTNYMLGTQLPYMFIVNRLAHYIKVLQREQIGSWKERQDLERELNNWLRQYIADQESPSADVRSRRPLRAAKVVVQDATGNPGWYQISLSLRPHFKYMGASFDLSLGSLFERLDPDLPPRRMRTRQALASERIGAIKDHLERILNSRQGSSQSCPGFGLGDLNDAAASQMDLRHQVFARNNPQLARYLGEEATDPDVERLMEGFAFLTAKLRLKIDDDFPELTHPLLQLLWPNYLRPLPSATIMQFLPMDRTITERHVIPKGTRMRAREVDGIPCEFRTCADMAIYPLRIDQVSDAHSLEKSTVRVDLSTLSQSPPSTYDCDQLDFYLSGSDYTAMTLYLWLAEYLGEIRMEVAGQVRHIPASQVLFHGFASDQALLPYPKNALDGYRILQEYFLFPRRFFFFGIRGLRSLWPTEQTGQIRLEFVFTRPMPEDVRIRTGDLALYCTPAVNLFEHEGEPVRLTGKAVDYRLSPAGQQTDAYEIFSIDSVDGWKGEGSGKAGEWLRTYQPFESLRHQIDYERGYTTLYYRTRIEPSITAAGVEHRVSFVRGDEHHYIGRDETVSVSLTCTNRDLPLALGAGDVCISTPDVPTFVSSRNLTAPTPSYRPVLDGNLQWRLISNLSPTYLSLLSAEPLKAVISAYDFAAHHDIQRRRATQKRLDALLEVVTTPVDRMFQALPIRGIRSVVKLDQAGFACEGDLYLFGT</sequence>
<evidence type="ECO:0000313" key="5">
    <source>
        <dbReference type="Proteomes" id="UP000002051"/>
    </source>
</evidence>
<dbReference type="EMBL" id="KL403515">
    <property type="protein sequence ID" value="KEH15576.1"/>
    <property type="molecule type" value="Genomic_DNA"/>
</dbReference>
<dbReference type="NCBIfam" id="TIGR03355">
    <property type="entry name" value="VI_chp_2"/>
    <property type="match status" value="1"/>
</dbReference>
<feature type="domain" description="TssC1 C-terminal" evidence="2">
    <location>
        <begin position="535"/>
        <end position="642"/>
    </location>
</feature>
<evidence type="ECO:0000259" key="2">
    <source>
        <dbReference type="Pfam" id="PF18945"/>
    </source>
</evidence>
<dbReference type="PANTHER" id="PTHR35565">
    <property type="entry name" value="CYTOPLASMIC PROTEIN-RELATED"/>
    <property type="match status" value="1"/>
</dbReference>
<proteinExistence type="predicted"/>
<dbReference type="NCBIfam" id="TIGR03359">
    <property type="entry name" value="VI_chp_6"/>
    <property type="match status" value="1"/>
</dbReference>
<dbReference type="PANTHER" id="PTHR35565:SF1">
    <property type="entry name" value="TYPE VI SECRETION SYSTEM CONTRACTILE SHEATH LARGE SUBUNIT"/>
    <property type="match status" value="1"/>
</dbReference>